<keyword evidence="2" id="KW-1185">Reference proteome</keyword>
<evidence type="ECO:0000313" key="2">
    <source>
        <dbReference type="Proteomes" id="UP001204579"/>
    </source>
</evidence>
<name>A0AAW5N887_9BACT</name>
<dbReference type="CDD" id="cd13120">
    <property type="entry name" value="BF2867_like_N"/>
    <property type="match status" value="1"/>
</dbReference>
<dbReference type="InterPro" id="IPR025049">
    <property type="entry name" value="Mfa-like_1"/>
</dbReference>
<evidence type="ECO:0000313" key="1">
    <source>
        <dbReference type="EMBL" id="MCR8874430.1"/>
    </source>
</evidence>
<dbReference type="Proteomes" id="UP001204579">
    <property type="component" value="Unassembled WGS sequence"/>
</dbReference>
<proteinExistence type="predicted"/>
<comment type="caution">
    <text evidence="1">The sequence shown here is derived from an EMBL/GenBank/DDBJ whole genome shotgun (WGS) entry which is preliminary data.</text>
</comment>
<dbReference type="InterPro" id="IPR042278">
    <property type="entry name" value="Mfa-like_1_N"/>
</dbReference>
<protein>
    <submittedName>
        <fullName evidence="1">Fimbrillin family protein</fullName>
    </submittedName>
</protein>
<dbReference type="RefSeq" id="WP_258335943.1">
    <property type="nucleotide sequence ID" value="NZ_JANRHJ010000011.1"/>
</dbReference>
<dbReference type="PROSITE" id="PS51257">
    <property type="entry name" value="PROKAR_LIPOPROTEIN"/>
    <property type="match status" value="1"/>
</dbReference>
<sequence>MNKTTVSKMIFGAVLLLFTACTQDELAEQGNTLPDGEYPLQIGSVSITAEASEEPWTRVAENETDGMGSHWTDGDKIGVRIGDNEETGIYIINVDDAGNVTVEPETPVYWKSTQTAEVTAWYPAEASSVNLGFQHRNGLTYVLHGTGTGNHQSPVTLGFTHQLAKVRVVTKGTAQVRNISIRNVPTFYTIEEGKITGQDTYLSDIPMLRVEREGIDTYWEASVGPGAEIKYFDLGGMNCALNTPVTTQAGALHTITWTVNNEGTTTIDLLNEDCIINDDGTYYFSGTASHAIRVTGGKPNIYLEDAQISVSGGNAIDIQGGSPTIHVIGENTVTNNSSTAGAGIYVAEGYTVTITGSSREDKLTATGGGGGAGIGGYYSYNNPSSSCGDIYISNVTIIASGSSSAIGDCASGIGAAGSETVGSINISNAVVYATGTGNINYGAAAIGGGVNNMNFGNKQTEFNITISDSEVHATKGSSYASYIGMAGDRNTSPANYDIISTAQITNSTIYNESGTEITQ</sequence>
<dbReference type="AlphaFoldDB" id="A0AAW5N887"/>
<dbReference type="EMBL" id="JANRHJ010000011">
    <property type="protein sequence ID" value="MCR8874430.1"/>
    <property type="molecule type" value="Genomic_DNA"/>
</dbReference>
<dbReference type="Pfam" id="PF13149">
    <property type="entry name" value="Mfa_like_1"/>
    <property type="match status" value="1"/>
</dbReference>
<organism evidence="1 2">
    <name type="scientific">Phocaeicola barnesiae</name>
    <dbReference type="NCBI Taxonomy" id="376804"/>
    <lineage>
        <taxon>Bacteria</taxon>
        <taxon>Pseudomonadati</taxon>
        <taxon>Bacteroidota</taxon>
        <taxon>Bacteroidia</taxon>
        <taxon>Bacteroidales</taxon>
        <taxon>Bacteroidaceae</taxon>
        <taxon>Phocaeicola</taxon>
    </lineage>
</organism>
<reference evidence="1 2" key="1">
    <citation type="submission" date="2022-08" db="EMBL/GenBank/DDBJ databases">
        <authorList>
            <person name="Zeman M."/>
            <person name="Kubasova T."/>
        </authorList>
    </citation>
    <scope>NUCLEOTIDE SEQUENCE [LARGE SCALE GENOMIC DNA]</scope>
    <source>
        <strain evidence="1 2">ET62</strain>
    </source>
</reference>
<gene>
    <name evidence="1" type="ORF">NW209_10450</name>
</gene>
<dbReference type="Gene3D" id="2.60.40.2620">
    <property type="entry name" value="Fimbrillin-like"/>
    <property type="match status" value="1"/>
</dbReference>
<accession>A0AAW5N887</accession>